<dbReference type="PANTHER" id="PTHR11069:SF23">
    <property type="entry name" value="LYSOSOMAL ACID GLUCOSYLCERAMIDASE"/>
    <property type="match status" value="1"/>
</dbReference>
<dbReference type="InterPro" id="IPR033452">
    <property type="entry name" value="GH30_C"/>
</dbReference>
<keyword evidence="7" id="KW-1185">Reference proteome</keyword>
<feature type="chain" id="PRO_5025422699" evidence="4">
    <location>
        <begin position="17"/>
        <end position="359"/>
    </location>
</feature>
<dbReference type="InterPro" id="IPR017853">
    <property type="entry name" value="GH"/>
</dbReference>
<dbReference type="PANTHER" id="PTHR11069">
    <property type="entry name" value="GLUCOSYLCERAMIDASE"/>
    <property type="match status" value="1"/>
</dbReference>
<dbReference type="EMBL" id="ML976721">
    <property type="protein sequence ID" value="KAF1968301.1"/>
    <property type="molecule type" value="Genomic_DNA"/>
</dbReference>
<accession>A0A6A5UTJ8</accession>
<evidence type="ECO:0000256" key="1">
    <source>
        <dbReference type="ARBA" id="ARBA00005382"/>
    </source>
</evidence>
<comment type="similarity">
    <text evidence="1">Belongs to the glycosyl hydrolase 30 family.</text>
</comment>
<feature type="domain" description="Glycosyl hydrolase family 30 beta sandwich" evidence="5">
    <location>
        <begin position="266"/>
        <end position="353"/>
    </location>
</feature>
<dbReference type="InterPro" id="IPR013780">
    <property type="entry name" value="Glyco_hydro_b"/>
</dbReference>
<evidence type="ECO:0000256" key="3">
    <source>
        <dbReference type="ARBA" id="ARBA00022801"/>
    </source>
</evidence>
<dbReference type="InterPro" id="IPR001139">
    <property type="entry name" value="Glyco_hydro_30"/>
</dbReference>
<dbReference type="GO" id="GO:0004348">
    <property type="term" value="F:glucosylceramidase activity"/>
    <property type="evidence" value="ECO:0007669"/>
    <property type="project" value="InterPro"/>
</dbReference>
<dbReference type="Pfam" id="PF17189">
    <property type="entry name" value="Glyco_hydro_30C"/>
    <property type="match status" value="1"/>
</dbReference>
<dbReference type="GO" id="GO:0006680">
    <property type="term" value="P:glucosylceramide catabolic process"/>
    <property type="evidence" value="ECO:0007669"/>
    <property type="project" value="TreeGrafter"/>
</dbReference>
<dbReference type="Gene3D" id="3.20.20.80">
    <property type="entry name" value="Glycosidases"/>
    <property type="match status" value="1"/>
</dbReference>
<dbReference type="SUPFAM" id="SSF51011">
    <property type="entry name" value="Glycosyl hydrolase domain"/>
    <property type="match status" value="1"/>
</dbReference>
<reference evidence="6" key="1">
    <citation type="journal article" date="2020" name="Stud. Mycol.">
        <title>101 Dothideomycetes genomes: a test case for predicting lifestyles and emergence of pathogens.</title>
        <authorList>
            <person name="Haridas S."/>
            <person name="Albert R."/>
            <person name="Binder M."/>
            <person name="Bloem J."/>
            <person name="Labutti K."/>
            <person name="Salamov A."/>
            <person name="Andreopoulos B."/>
            <person name="Baker S."/>
            <person name="Barry K."/>
            <person name="Bills G."/>
            <person name="Bluhm B."/>
            <person name="Cannon C."/>
            <person name="Castanera R."/>
            <person name="Culley D."/>
            <person name="Daum C."/>
            <person name="Ezra D."/>
            <person name="Gonzalez J."/>
            <person name="Henrissat B."/>
            <person name="Kuo A."/>
            <person name="Liang C."/>
            <person name="Lipzen A."/>
            <person name="Lutzoni F."/>
            <person name="Magnuson J."/>
            <person name="Mondo S."/>
            <person name="Nolan M."/>
            <person name="Ohm R."/>
            <person name="Pangilinan J."/>
            <person name="Park H.-J."/>
            <person name="Ramirez L."/>
            <person name="Alfaro M."/>
            <person name="Sun H."/>
            <person name="Tritt A."/>
            <person name="Yoshinaga Y."/>
            <person name="Zwiers L.-H."/>
            <person name="Turgeon B."/>
            <person name="Goodwin S."/>
            <person name="Spatafora J."/>
            <person name="Crous P."/>
            <person name="Grigoriev I."/>
        </authorList>
    </citation>
    <scope>NUCLEOTIDE SEQUENCE</scope>
    <source>
        <strain evidence="6">CBS 107.79</strain>
    </source>
</reference>
<protein>
    <submittedName>
        <fullName evidence="6">Glycoside hydrolase</fullName>
    </submittedName>
</protein>
<dbReference type="Proteomes" id="UP000800036">
    <property type="component" value="Unassembled WGS sequence"/>
</dbReference>
<feature type="signal peptide" evidence="4">
    <location>
        <begin position="1"/>
        <end position="16"/>
    </location>
</feature>
<dbReference type="OrthoDB" id="2012278at2759"/>
<sequence length="359" mass="38355">MVFRAALAALAVAAHARSLNERQTSTITVDLSKTYQTMDGFAMSETFQRANQMYALSESFSILRNGIGSSPDASSDHMISIQPENPECPSAPPKYIWDGNNNSQVWVSTEAVNTYGIKTAYANYLVQYITYYKQVGVDVTHLGFLNEPNLTTSYASMRSNGQQAADFVKVLRPTLDKAKFTEVKITCCDAEGGTVRQALGPSPFFFNNGAGEGLTWALKIHDAITRANVSGATNSKLTRIANDRKSVIPSKRLWAFANWSRHVRPGAVRVAAAGGPAGARVSAFQNVDGTVAVQVIQGGAGAGRVGVKVGAFTVKSAKAWVTDNTHDCDESVVMAGADGGMSLDVPGRSMVTVVLDEVT</sequence>
<name>A0A6A5UTJ8_9PLEO</name>
<organism evidence="6 7">
    <name type="scientific">Bimuria novae-zelandiae CBS 107.79</name>
    <dbReference type="NCBI Taxonomy" id="1447943"/>
    <lineage>
        <taxon>Eukaryota</taxon>
        <taxon>Fungi</taxon>
        <taxon>Dikarya</taxon>
        <taxon>Ascomycota</taxon>
        <taxon>Pezizomycotina</taxon>
        <taxon>Dothideomycetes</taxon>
        <taxon>Pleosporomycetidae</taxon>
        <taxon>Pleosporales</taxon>
        <taxon>Massarineae</taxon>
        <taxon>Didymosphaeriaceae</taxon>
        <taxon>Bimuria</taxon>
    </lineage>
</organism>
<dbReference type="GO" id="GO:0016020">
    <property type="term" value="C:membrane"/>
    <property type="evidence" value="ECO:0007669"/>
    <property type="project" value="GOC"/>
</dbReference>
<evidence type="ECO:0000256" key="2">
    <source>
        <dbReference type="ARBA" id="ARBA00022729"/>
    </source>
</evidence>
<evidence type="ECO:0000313" key="7">
    <source>
        <dbReference type="Proteomes" id="UP000800036"/>
    </source>
</evidence>
<dbReference type="SUPFAM" id="SSF51445">
    <property type="entry name" value="(Trans)glycosidases"/>
    <property type="match status" value="1"/>
</dbReference>
<keyword evidence="2 4" id="KW-0732">Signal</keyword>
<dbReference type="AlphaFoldDB" id="A0A6A5UTJ8"/>
<evidence type="ECO:0000313" key="6">
    <source>
        <dbReference type="EMBL" id="KAF1968301.1"/>
    </source>
</evidence>
<evidence type="ECO:0000259" key="5">
    <source>
        <dbReference type="Pfam" id="PF17189"/>
    </source>
</evidence>
<dbReference type="Gene3D" id="2.60.40.1180">
    <property type="entry name" value="Golgi alpha-mannosidase II"/>
    <property type="match status" value="1"/>
</dbReference>
<gene>
    <name evidence="6" type="ORF">BU23DRAFT_583283</name>
</gene>
<keyword evidence="3 6" id="KW-0378">Hydrolase</keyword>
<proteinExistence type="inferred from homology"/>
<evidence type="ECO:0000256" key="4">
    <source>
        <dbReference type="SAM" id="SignalP"/>
    </source>
</evidence>